<sequence>MVQERRVWTLQIIVHDDSTTENENEILGATSNLDQLIDFQHAELSDWLDAYRRWTKRGKKIEKF</sequence>
<accession>A0A3M7STU0</accession>
<organism evidence="1 2">
    <name type="scientific">Brachionus plicatilis</name>
    <name type="common">Marine rotifer</name>
    <name type="synonym">Brachionus muelleri</name>
    <dbReference type="NCBI Taxonomy" id="10195"/>
    <lineage>
        <taxon>Eukaryota</taxon>
        <taxon>Metazoa</taxon>
        <taxon>Spiralia</taxon>
        <taxon>Gnathifera</taxon>
        <taxon>Rotifera</taxon>
        <taxon>Eurotatoria</taxon>
        <taxon>Monogononta</taxon>
        <taxon>Pseudotrocha</taxon>
        <taxon>Ploima</taxon>
        <taxon>Brachionidae</taxon>
        <taxon>Brachionus</taxon>
    </lineage>
</organism>
<reference evidence="1 2" key="1">
    <citation type="journal article" date="2018" name="Sci. Rep.">
        <title>Genomic signatures of local adaptation to the degree of environmental predictability in rotifers.</title>
        <authorList>
            <person name="Franch-Gras L."/>
            <person name="Hahn C."/>
            <person name="Garcia-Roger E.M."/>
            <person name="Carmona M.J."/>
            <person name="Serra M."/>
            <person name="Gomez A."/>
        </authorList>
    </citation>
    <scope>NUCLEOTIDE SEQUENCE [LARGE SCALE GENOMIC DNA]</scope>
    <source>
        <strain evidence="1">HYR1</strain>
    </source>
</reference>
<dbReference type="Proteomes" id="UP000276133">
    <property type="component" value="Unassembled WGS sequence"/>
</dbReference>
<protein>
    <submittedName>
        <fullName evidence="1">Uncharacterized protein</fullName>
    </submittedName>
</protein>
<evidence type="ECO:0000313" key="2">
    <source>
        <dbReference type="Proteomes" id="UP000276133"/>
    </source>
</evidence>
<keyword evidence="2" id="KW-1185">Reference proteome</keyword>
<gene>
    <name evidence="1" type="ORF">BpHYR1_031384</name>
</gene>
<dbReference type="EMBL" id="REGN01000780">
    <property type="protein sequence ID" value="RNA39156.1"/>
    <property type="molecule type" value="Genomic_DNA"/>
</dbReference>
<comment type="caution">
    <text evidence="1">The sequence shown here is derived from an EMBL/GenBank/DDBJ whole genome shotgun (WGS) entry which is preliminary data.</text>
</comment>
<evidence type="ECO:0000313" key="1">
    <source>
        <dbReference type="EMBL" id="RNA39156.1"/>
    </source>
</evidence>
<proteinExistence type="predicted"/>
<name>A0A3M7STU0_BRAPC</name>
<dbReference type="AlphaFoldDB" id="A0A3M7STU0"/>